<proteinExistence type="predicted"/>
<protein>
    <submittedName>
        <fullName evidence="1">Uncharacterized protein</fullName>
    </submittedName>
</protein>
<dbReference type="AlphaFoldDB" id="A0A8J3M8T1"/>
<dbReference type="EMBL" id="BNCJ01000007">
    <property type="protein sequence ID" value="GHF54963.1"/>
    <property type="molecule type" value="Genomic_DNA"/>
</dbReference>
<evidence type="ECO:0000313" key="1">
    <source>
        <dbReference type="EMBL" id="GHF54963.1"/>
    </source>
</evidence>
<sequence>MRTGSFPSIWKEKKPWRRAISGWWGIGPFECQLTGGVPLTLTLSPEGRGDAGLQAEARA</sequence>
<organism evidence="1 2">
    <name type="scientific">Seohaeicola zhoushanensis</name>
    <dbReference type="NCBI Taxonomy" id="1569283"/>
    <lineage>
        <taxon>Bacteria</taxon>
        <taxon>Pseudomonadati</taxon>
        <taxon>Pseudomonadota</taxon>
        <taxon>Alphaproteobacteria</taxon>
        <taxon>Rhodobacterales</taxon>
        <taxon>Roseobacteraceae</taxon>
        <taxon>Seohaeicola</taxon>
    </lineage>
</organism>
<name>A0A8J3M8T1_9RHOB</name>
<gene>
    <name evidence="1" type="ORF">GCM10017056_28130</name>
</gene>
<reference evidence="1" key="1">
    <citation type="journal article" date="2014" name="Int. J. Syst. Evol. Microbiol.">
        <title>Complete genome sequence of Corynebacterium casei LMG S-19264T (=DSM 44701T), isolated from a smear-ripened cheese.</title>
        <authorList>
            <consortium name="US DOE Joint Genome Institute (JGI-PGF)"/>
            <person name="Walter F."/>
            <person name="Albersmeier A."/>
            <person name="Kalinowski J."/>
            <person name="Ruckert C."/>
        </authorList>
    </citation>
    <scope>NUCLEOTIDE SEQUENCE</scope>
    <source>
        <strain evidence="1">KCTC 42650</strain>
    </source>
</reference>
<keyword evidence="2" id="KW-1185">Reference proteome</keyword>
<dbReference type="Proteomes" id="UP000626220">
    <property type="component" value="Unassembled WGS sequence"/>
</dbReference>
<reference evidence="1" key="2">
    <citation type="submission" date="2020-09" db="EMBL/GenBank/DDBJ databases">
        <authorList>
            <person name="Sun Q."/>
            <person name="Kim S."/>
        </authorList>
    </citation>
    <scope>NUCLEOTIDE SEQUENCE</scope>
    <source>
        <strain evidence="1">KCTC 42650</strain>
    </source>
</reference>
<accession>A0A8J3M8T1</accession>
<evidence type="ECO:0000313" key="2">
    <source>
        <dbReference type="Proteomes" id="UP000626220"/>
    </source>
</evidence>
<comment type="caution">
    <text evidence="1">The sequence shown here is derived from an EMBL/GenBank/DDBJ whole genome shotgun (WGS) entry which is preliminary data.</text>
</comment>